<dbReference type="AlphaFoldDB" id="A0A166D254"/>
<protein>
    <submittedName>
        <fullName evidence="2">CENP-B protein</fullName>
    </submittedName>
</protein>
<dbReference type="GO" id="GO:0003677">
    <property type="term" value="F:DNA binding"/>
    <property type="evidence" value="ECO:0007669"/>
    <property type="project" value="TreeGrafter"/>
</dbReference>
<dbReference type="Gene3D" id="3.30.420.10">
    <property type="entry name" value="Ribonuclease H-like superfamily/Ribonuclease H"/>
    <property type="match status" value="1"/>
</dbReference>
<evidence type="ECO:0000313" key="2">
    <source>
        <dbReference type="EMBL" id="KZP14232.1"/>
    </source>
</evidence>
<dbReference type="InterPro" id="IPR036397">
    <property type="entry name" value="RNaseH_sf"/>
</dbReference>
<proteinExistence type="predicted"/>
<reference evidence="2" key="1">
    <citation type="journal article" date="2016" name="Mol. Biol. Evol.">
        <title>Comparative Genomics of Early-Diverging Mushroom-Forming Fungi Provides Insights into the Origins of Lignocellulose Decay Capabilities.</title>
        <authorList>
            <person name="Nagy L.G."/>
            <person name="Riley R."/>
            <person name="Tritt A."/>
            <person name="Adam C."/>
            <person name="Daum C."/>
            <person name="Floudas D."/>
            <person name="Sun H."/>
            <person name="Yadav J.S."/>
            <person name="Pangilinan J."/>
            <person name="Larsson K.H."/>
            <person name="Matsuura K."/>
            <person name="Barry K."/>
            <person name="Labutti K."/>
            <person name="Kuo R."/>
            <person name="Ohm R.A."/>
            <person name="Bhattacharya S.S."/>
            <person name="Shirouzu T."/>
            <person name="Yoshinaga Y."/>
            <person name="Martin F.M."/>
            <person name="Grigoriev I.V."/>
            <person name="Hibbett D.S."/>
        </authorList>
    </citation>
    <scope>NUCLEOTIDE SEQUENCE [LARGE SCALE GENOMIC DNA]</scope>
    <source>
        <strain evidence="2">CBS 109695</strain>
    </source>
</reference>
<dbReference type="Pfam" id="PF03184">
    <property type="entry name" value="DDE_1"/>
    <property type="match status" value="1"/>
</dbReference>
<feature type="domain" description="DDE-1" evidence="1">
    <location>
        <begin position="33"/>
        <end position="178"/>
    </location>
</feature>
<organism evidence="2">
    <name type="scientific">Athelia psychrophila</name>
    <dbReference type="NCBI Taxonomy" id="1759441"/>
    <lineage>
        <taxon>Eukaryota</taxon>
        <taxon>Fungi</taxon>
        <taxon>Dikarya</taxon>
        <taxon>Basidiomycota</taxon>
        <taxon>Agaricomycotina</taxon>
        <taxon>Agaricomycetes</taxon>
        <taxon>Agaricomycetidae</taxon>
        <taxon>Atheliales</taxon>
        <taxon>Atheliaceae</taxon>
        <taxon>Athelia</taxon>
    </lineage>
</organism>
<dbReference type="GO" id="GO:0005634">
    <property type="term" value="C:nucleus"/>
    <property type="evidence" value="ECO:0007669"/>
    <property type="project" value="TreeGrafter"/>
</dbReference>
<name>A0A166D254_9AGAM</name>
<dbReference type="InterPro" id="IPR004875">
    <property type="entry name" value="DDE_SF_endonuclease_dom"/>
</dbReference>
<dbReference type="EMBL" id="KV417620">
    <property type="protein sequence ID" value="KZP14232.1"/>
    <property type="molecule type" value="Genomic_DNA"/>
</dbReference>
<dbReference type="STRING" id="436010.A0A166D254"/>
<feature type="non-terminal residue" evidence="2">
    <location>
        <position position="186"/>
    </location>
</feature>
<gene>
    <name evidence="2" type="ORF">FIBSPDRAFT_752137</name>
</gene>
<dbReference type="InterPro" id="IPR050863">
    <property type="entry name" value="CenT-Element_Derived"/>
</dbReference>
<evidence type="ECO:0000259" key="1">
    <source>
        <dbReference type="Pfam" id="PF03184"/>
    </source>
</evidence>
<sequence length="186" mass="20946">MDEKGIQLGVGKRVLALVDRDQKVVQQVEDGNRELVTVIECVCADGTAIPPSVVYQGARRDLEWGRDNPCKARYVNSSISHSPKGWTDQELGSAWLERDFEPFTAAKNKSQGYRLLILDGHNSHTTYRFCSFADRHKIIVLCLPSHTTHRLQPCDVGVFGPLNSTWKSEVNAASMEWISIRKHNLL</sequence>
<dbReference type="PANTHER" id="PTHR19303:SF74">
    <property type="entry name" value="POGO TRANSPOSABLE ELEMENT WITH KRAB DOMAIN"/>
    <property type="match status" value="1"/>
</dbReference>
<dbReference type="PANTHER" id="PTHR19303">
    <property type="entry name" value="TRANSPOSON"/>
    <property type="match status" value="1"/>
</dbReference>
<dbReference type="OrthoDB" id="3265672at2759"/>
<accession>A0A166D254</accession>